<sequence>MQCFSKSVLISPLLTFLTEGLRNQNESKFDSQMCEVEHSQYTLNIPLIPSTPEEMEEMLKLCSHVRFRVPQQ</sequence>
<protein>
    <submittedName>
        <fullName evidence="2">Uncharacterized protein</fullName>
    </submittedName>
</protein>
<evidence type="ECO:0000313" key="2">
    <source>
        <dbReference type="EMBL" id="KAL0158437.1"/>
    </source>
</evidence>
<dbReference type="Proteomes" id="UP001529510">
    <property type="component" value="Unassembled WGS sequence"/>
</dbReference>
<feature type="signal peptide" evidence="1">
    <location>
        <begin position="1"/>
        <end position="20"/>
    </location>
</feature>
<dbReference type="EMBL" id="JAMKFB020000023">
    <property type="protein sequence ID" value="KAL0158437.1"/>
    <property type="molecule type" value="Genomic_DNA"/>
</dbReference>
<evidence type="ECO:0000256" key="1">
    <source>
        <dbReference type="SAM" id="SignalP"/>
    </source>
</evidence>
<organism evidence="2 3">
    <name type="scientific">Cirrhinus mrigala</name>
    <name type="common">Mrigala</name>
    <dbReference type="NCBI Taxonomy" id="683832"/>
    <lineage>
        <taxon>Eukaryota</taxon>
        <taxon>Metazoa</taxon>
        <taxon>Chordata</taxon>
        <taxon>Craniata</taxon>
        <taxon>Vertebrata</taxon>
        <taxon>Euteleostomi</taxon>
        <taxon>Actinopterygii</taxon>
        <taxon>Neopterygii</taxon>
        <taxon>Teleostei</taxon>
        <taxon>Ostariophysi</taxon>
        <taxon>Cypriniformes</taxon>
        <taxon>Cyprinidae</taxon>
        <taxon>Labeoninae</taxon>
        <taxon>Labeonini</taxon>
        <taxon>Cirrhinus</taxon>
    </lineage>
</organism>
<feature type="non-terminal residue" evidence="2">
    <location>
        <position position="72"/>
    </location>
</feature>
<proteinExistence type="predicted"/>
<keyword evidence="1" id="KW-0732">Signal</keyword>
<comment type="caution">
    <text evidence="2">The sequence shown here is derived from an EMBL/GenBank/DDBJ whole genome shotgun (WGS) entry which is preliminary data.</text>
</comment>
<keyword evidence="3" id="KW-1185">Reference proteome</keyword>
<dbReference type="AlphaFoldDB" id="A0ABD0NA15"/>
<evidence type="ECO:0000313" key="3">
    <source>
        <dbReference type="Proteomes" id="UP001529510"/>
    </source>
</evidence>
<feature type="chain" id="PRO_5044803928" evidence="1">
    <location>
        <begin position="21"/>
        <end position="72"/>
    </location>
</feature>
<accession>A0ABD0NA15</accession>
<reference evidence="2 3" key="1">
    <citation type="submission" date="2024-05" db="EMBL/GenBank/DDBJ databases">
        <title>Genome sequencing and assembly of Indian major carp, Cirrhinus mrigala (Hamilton, 1822).</title>
        <authorList>
            <person name="Mohindra V."/>
            <person name="Chowdhury L.M."/>
            <person name="Lal K."/>
            <person name="Jena J.K."/>
        </authorList>
    </citation>
    <scope>NUCLEOTIDE SEQUENCE [LARGE SCALE GENOMIC DNA]</scope>
    <source>
        <strain evidence="2">CM1030</strain>
        <tissue evidence="2">Blood</tissue>
    </source>
</reference>
<name>A0ABD0NA15_CIRMR</name>
<gene>
    <name evidence="2" type="ORF">M9458_046513</name>
</gene>